<feature type="compositionally biased region" description="Polar residues" evidence="12">
    <location>
        <begin position="265"/>
        <end position="278"/>
    </location>
</feature>
<keyword evidence="2 10" id="KW-0813">Transport</keyword>
<feature type="domain" description="Peroxisome membrane anchor protein Pex14p N-terminal" evidence="13">
    <location>
        <begin position="16"/>
        <end position="59"/>
    </location>
</feature>
<dbReference type="GO" id="GO:1990429">
    <property type="term" value="C:peroxisomal importomer complex"/>
    <property type="evidence" value="ECO:0007669"/>
    <property type="project" value="TreeGrafter"/>
</dbReference>
<dbReference type="Gene3D" id="1.10.10.10">
    <property type="entry name" value="Winged helix-like DNA-binding domain superfamily/Winged helix DNA-binding domain"/>
    <property type="match status" value="1"/>
</dbReference>
<keyword evidence="5 10" id="KW-0472">Membrane</keyword>
<feature type="region of interest" description="Disordered" evidence="12">
    <location>
        <begin position="241"/>
        <end position="279"/>
    </location>
</feature>
<dbReference type="OrthoDB" id="441517at2759"/>
<comment type="similarity">
    <text evidence="1 10">Belongs to the peroxin-14 family.</text>
</comment>
<evidence type="ECO:0000256" key="12">
    <source>
        <dbReference type="SAM" id="MobiDB-lite"/>
    </source>
</evidence>
<feature type="coiled-coil region" evidence="11">
    <location>
        <begin position="128"/>
        <end position="155"/>
    </location>
</feature>
<organism evidence="14 15">
    <name type="scientific">Argiope bruennichi</name>
    <name type="common">Wasp spider</name>
    <name type="synonym">Aranea bruennichi</name>
    <dbReference type="NCBI Taxonomy" id="94029"/>
    <lineage>
        <taxon>Eukaryota</taxon>
        <taxon>Metazoa</taxon>
        <taxon>Ecdysozoa</taxon>
        <taxon>Arthropoda</taxon>
        <taxon>Chelicerata</taxon>
        <taxon>Arachnida</taxon>
        <taxon>Araneae</taxon>
        <taxon>Araneomorphae</taxon>
        <taxon>Entelegynae</taxon>
        <taxon>Araneoidea</taxon>
        <taxon>Araneidae</taxon>
        <taxon>Argiope</taxon>
    </lineage>
</organism>
<dbReference type="GO" id="GO:0005778">
    <property type="term" value="C:peroxisomal membrane"/>
    <property type="evidence" value="ECO:0007669"/>
    <property type="project" value="UniProtKB-SubCell"/>
</dbReference>
<protein>
    <recommendedName>
        <fullName evidence="7 10">Peroxisomal membrane protein PEX14</fullName>
    </recommendedName>
    <alternativeName>
        <fullName evidence="8 10">Peroxin-14</fullName>
    </alternativeName>
</protein>
<dbReference type="GO" id="GO:0016560">
    <property type="term" value="P:protein import into peroxisome matrix, docking"/>
    <property type="evidence" value="ECO:0007669"/>
    <property type="project" value="UniProtKB-UniRule"/>
</dbReference>
<evidence type="ECO:0000256" key="9">
    <source>
        <dbReference type="ARBA" id="ARBA00046271"/>
    </source>
</evidence>
<evidence type="ECO:0000256" key="1">
    <source>
        <dbReference type="ARBA" id="ARBA00005443"/>
    </source>
</evidence>
<comment type="caution">
    <text evidence="14">The sequence shown here is derived from an EMBL/GenBank/DDBJ whole genome shotgun (WGS) entry which is preliminary data.</text>
</comment>
<feature type="region of interest" description="Disordered" evidence="12">
    <location>
        <begin position="357"/>
        <end position="388"/>
    </location>
</feature>
<evidence type="ECO:0000313" key="15">
    <source>
        <dbReference type="Proteomes" id="UP000807504"/>
    </source>
</evidence>
<feature type="compositionally biased region" description="Basic and acidic residues" evidence="12">
    <location>
        <begin position="241"/>
        <end position="264"/>
    </location>
</feature>
<keyword evidence="15" id="KW-1185">Reference proteome</keyword>
<dbReference type="PANTHER" id="PTHR23058">
    <property type="entry name" value="PEROXISOMAL MEMBRANE PROTEIN PEX14"/>
    <property type="match status" value="1"/>
</dbReference>
<dbReference type="InterPro" id="IPR025655">
    <property type="entry name" value="PEX14"/>
</dbReference>
<dbReference type="InterPro" id="IPR006785">
    <property type="entry name" value="Pex14_N"/>
</dbReference>
<reference evidence="14" key="2">
    <citation type="submission" date="2020-06" db="EMBL/GenBank/DDBJ databases">
        <authorList>
            <person name="Sheffer M."/>
        </authorList>
    </citation>
    <scope>NUCLEOTIDE SEQUENCE</scope>
</reference>
<gene>
    <name evidence="14" type="ORF">HNY73_000230</name>
</gene>
<comment type="function">
    <text evidence="10">Component of the PEX13-PEX14 docking complex, a translocon channel that specifically mediates the import of peroxisomal cargo proteins bound to PEX5 receptor. The PEX13-PEX14 docking complex forms a large import pore which can be opened to a diameter of about 9 nm. Mechanistically, PEX5 receptor along with cargo proteins associates with the PEX14 subunit of the PEX13-PEX14 docking complex in the cytosol, leading to the insertion of the receptor into the organelle membrane with the concomitant translocation of the cargo into the peroxisome matrix.</text>
</comment>
<evidence type="ECO:0000256" key="11">
    <source>
        <dbReference type="SAM" id="Coils"/>
    </source>
</evidence>
<evidence type="ECO:0000259" key="13">
    <source>
        <dbReference type="Pfam" id="PF04695"/>
    </source>
</evidence>
<dbReference type="Proteomes" id="UP000807504">
    <property type="component" value="Unassembled WGS sequence"/>
</dbReference>
<name>A0A8T0G004_ARGBR</name>
<evidence type="ECO:0000313" key="14">
    <source>
        <dbReference type="EMBL" id="KAF8795768.1"/>
    </source>
</evidence>
<keyword evidence="4" id="KW-0811">Translocation</keyword>
<evidence type="ECO:0000256" key="2">
    <source>
        <dbReference type="ARBA" id="ARBA00022448"/>
    </source>
</evidence>
<dbReference type="InterPro" id="IPR036388">
    <property type="entry name" value="WH-like_DNA-bd_sf"/>
</dbReference>
<evidence type="ECO:0000256" key="5">
    <source>
        <dbReference type="ARBA" id="ARBA00023136"/>
    </source>
</evidence>
<evidence type="ECO:0000256" key="4">
    <source>
        <dbReference type="ARBA" id="ARBA00023010"/>
    </source>
</evidence>
<sequence>MANELKSDGQDDLPIRRHLIDTAVGFLLNPNVKQRPDDAKITFLKKKGLTDSEIAVAFNRIKYEEATDAVSNKDNQIVNAYPLSPYQSPSSFWFYVRSYSSTFASFAIAVYLLHRFYKAYIEPFLFGSKSEKSELSALKQQLIELNNSVSQLSSTVASLELSLNNQLYRGDRSSLYDVESVPRSVRDILEEISNVKCLLLNRFSFPAPPPIAGATIENKTQNEDPKTPSKAVTIPKWQLRDSEHGKSKIDSKEVIENEDKEKSSELTPLENSLSSVRDQIQDQEDRLTIAEGKTQDEGFKTASINNVESLENKNGNSKAYLENKLCAKDKIQDDDSKMTVGNRVRNVIEEILNKDSGVGEDADMSDWVSTYQSDGPNGIDYESTTKSE</sequence>
<dbReference type="GO" id="GO:0005102">
    <property type="term" value="F:signaling receptor binding"/>
    <property type="evidence" value="ECO:0007669"/>
    <property type="project" value="TreeGrafter"/>
</dbReference>
<dbReference type="EMBL" id="JABXBU010000001">
    <property type="protein sequence ID" value="KAF8795768.1"/>
    <property type="molecule type" value="Genomic_DNA"/>
</dbReference>
<keyword evidence="11" id="KW-0175">Coiled coil</keyword>
<accession>A0A8T0G004</accession>
<reference evidence="14" key="1">
    <citation type="journal article" date="2020" name="bioRxiv">
        <title>Chromosome-level reference genome of the European wasp spider Argiope bruennichi: a resource for studies on range expansion and evolutionary adaptation.</title>
        <authorList>
            <person name="Sheffer M.M."/>
            <person name="Hoppe A."/>
            <person name="Krehenwinkel H."/>
            <person name="Uhl G."/>
            <person name="Kuss A.W."/>
            <person name="Jensen L."/>
            <person name="Jensen C."/>
            <person name="Gillespie R.G."/>
            <person name="Hoff K.J."/>
            <person name="Prost S."/>
        </authorList>
    </citation>
    <scope>NUCLEOTIDE SEQUENCE</scope>
</reference>
<keyword evidence="6 10" id="KW-0576">Peroxisome</keyword>
<evidence type="ECO:0000256" key="8">
    <source>
        <dbReference type="ARBA" id="ARBA00029691"/>
    </source>
</evidence>
<dbReference type="PANTHER" id="PTHR23058:SF0">
    <property type="entry name" value="PEROXISOMAL MEMBRANE PROTEIN PEX14"/>
    <property type="match status" value="1"/>
</dbReference>
<evidence type="ECO:0000256" key="6">
    <source>
        <dbReference type="ARBA" id="ARBA00023140"/>
    </source>
</evidence>
<dbReference type="AlphaFoldDB" id="A0A8T0G004"/>
<comment type="subcellular location">
    <subcellularLocation>
        <location evidence="9 10">Peroxisome membrane</location>
    </subcellularLocation>
</comment>
<proteinExistence type="inferred from homology"/>
<dbReference type="Pfam" id="PF04695">
    <property type="entry name" value="Pex14_N"/>
    <property type="match status" value="1"/>
</dbReference>
<evidence type="ECO:0000256" key="7">
    <source>
        <dbReference type="ARBA" id="ARBA00029502"/>
    </source>
</evidence>
<evidence type="ECO:0000256" key="10">
    <source>
        <dbReference type="RuleBase" id="RU367032"/>
    </source>
</evidence>
<evidence type="ECO:0000256" key="3">
    <source>
        <dbReference type="ARBA" id="ARBA00022927"/>
    </source>
</evidence>
<keyword evidence="3 10" id="KW-0653">Protein transport</keyword>
<feature type="region of interest" description="Disordered" evidence="12">
    <location>
        <begin position="213"/>
        <end position="232"/>
    </location>
</feature>